<protein>
    <submittedName>
        <fullName evidence="1">Uncharacterized protein</fullName>
    </submittedName>
</protein>
<evidence type="ECO:0000313" key="2">
    <source>
        <dbReference type="Proteomes" id="UP000237105"/>
    </source>
</evidence>
<name>A0A2P5B9B7_PARAD</name>
<proteinExistence type="predicted"/>
<comment type="caution">
    <text evidence="1">The sequence shown here is derived from an EMBL/GenBank/DDBJ whole genome shotgun (WGS) entry which is preliminary data.</text>
</comment>
<keyword evidence="2" id="KW-1185">Reference proteome</keyword>
<evidence type="ECO:0000313" key="1">
    <source>
        <dbReference type="EMBL" id="PON45374.1"/>
    </source>
</evidence>
<accession>A0A2P5B9B7</accession>
<gene>
    <name evidence="1" type="ORF">PanWU01x14_259340</name>
</gene>
<reference evidence="2" key="1">
    <citation type="submission" date="2016-06" db="EMBL/GenBank/DDBJ databases">
        <title>Parallel loss of symbiosis genes in relatives of nitrogen-fixing non-legume Parasponia.</title>
        <authorList>
            <person name="Van Velzen R."/>
            <person name="Holmer R."/>
            <person name="Bu F."/>
            <person name="Rutten L."/>
            <person name="Van Zeijl A."/>
            <person name="Liu W."/>
            <person name="Santuari L."/>
            <person name="Cao Q."/>
            <person name="Sharma T."/>
            <person name="Shen D."/>
            <person name="Roswanjaya Y."/>
            <person name="Wardhani T."/>
            <person name="Kalhor M.S."/>
            <person name="Jansen J."/>
            <person name="Van den Hoogen J."/>
            <person name="Gungor B."/>
            <person name="Hartog M."/>
            <person name="Hontelez J."/>
            <person name="Verver J."/>
            <person name="Yang W.-C."/>
            <person name="Schijlen E."/>
            <person name="Repin R."/>
            <person name="Schilthuizen M."/>
            <person name="Schranz E."/>
            <person name="Heidstra R."/>
            <person name="Miyata K."/>
            <person name="Fedorova E."/>
            <person name="Kohlen W."/>
            <person name="Bisseling T."/>
            <person name="Smit S."/>
            <person name="Geurts R."/>
        </authorList>
    </citation>
    <scope>NUCLEOTIDE SEQUENCE [LARGE SCALE GENOMIC DNA]</scope>
    <source>
        <strain evidence="2">cv. WU1-14</strain>
    </source>
</reference>
<dbReference type="EMBL" id="JXTB01000332">
    <property type="protein sequence ID" value="PON45374.1"/>
    <property type="molecule type" value="Genomic_DNA"/>
</dbReference>
<organism evidence="1 2">
    <name type="scientific">Parasponia andersonii</name>
    <name type="common">Sponia andersonii</name>
    <dbReference type="NCBI Taxonomy" id="3476"/>
    <lineage>
        <taxon>Eukaryota</taxon>
        <taxon>Viridiplantae</taxon>
        <taxon>Streptophyta</taxon>
        <taxon>Embryophyta</taxon>
        <taxon>Tracheophyta</taxon>
        <taxon>Spermatophyta</taxon>
        <taxon>Magnoliopsida</taxon>
        <taxon>eudicotyledons</taxon>
        <taxon>Gunneridae</taxon>
        <taxon>Pentapetalae</taxon>
        <taxon>rosids</taxon>
        <taxon>fabids</taxon>
        <taxon>Rosales</taxon>
        <taxon>Cannabaceae</taxon>
        <taxon>Parasponia</taxon>
    </lineage>
</organism>
<feature type="non-terminal residue" evidence="1">
    <location>
        <position position="57"/>
    </location>
</feature>
<dbReference type="AlphaFoldDB" id="A0A2P5B9B7"/>
<sequence length="57" mass="6184">MEEITSVRKLQPAAEEVGDHSVDGISTGKSTNLKILFILLESRDTASLLLCSNLLIL</sequence>
<dbReference type="Proteomes" id="UP000237105">
    <property type="component" value="Unassembled WGS sequence"/>
</dbReference>